<evidence type="ECO:0000313" key="1">
    <source>
        <dbReference type="EMBL" id="NMM48025.1"/>
    </source>
</evidence>
<accession>A0A848IXL3</accession>
<comment type="caution">
    <text evidence="1">The sequence shown here is derived from an EMBL/GenBank/DDBJ whole genome shotgun (WGS) entry which is preliminary data.</text>
</comment>
<evidence type="ECO:0000313" key="2">
    <source>
        <dbReference type="Proteomes" id="UP000559010"/>
    </source>
</evidence>
<dbReference type="AlphaFoldDB" id="A0A848IXL3"/>
<reference evidence="1 2" key="1">
    <citation type="submission" date="2020-04" db="EMBL/GenBank/DDBJ databases">
        <title>Flammeovirgaceae bacterium KN852 isolated from deep sea.</title>
        <authorList>
            <person name="Zhang D.-C."/>
        </authorList>
    </citation>
    <scope>NUCLEOTIDE SEQUENCE [LARGE SCALE GENOMIC DNA]</scope>
    <source>
        <strain evidence="1 2">KN852</strain>
    </source>
</reference>
<dbReference type="Proteomes" id="UP000559010">
    <property type="component" value="Unassembled WGS sequence"/>
</dbReference>
<gene>
    <name evidence="1" type="ORF">HH304_06415</name>
</gene>
<dbReference type="Pfam" id="PF21857">
    <property type="entry name" value="DUF6913"/>
    <property type="match status" value="1"/>
</dbReference>
<dbReference type="RefSeq" id="WP_169679150.1">
    <property type="nucleotide sequence ID" value="NZ_JABBNU010000003.1"/>
</dbReference>
<dbReference type="InterPro" id="IPR054207">
    <property type="entry name" value="DUF6913"/>
</dbReference>
<dbReference type="EMBL" id="JABBNU010000003">
    <property type="protein sequence ID" value="NMM48025.1"/>
    <property type="molecule type" value="Genomic_DNA"/>
</dbReference>
<sequence>MFGLNIKLLQLRNSQLVKSQYSNRPNTSFKDSKSIGIIFTSEGKTKFNSIKAFVKSLQDLNKNVDVLCFVPKNEENHEFKYDYFSENNLTLSGIIESEEVKKFEKQPFDYLYLLDFNINPFIMNVVLKSNAVCRVGFFSDESSQILDFMINASGNDYSREFEELLKYTKDLNHQ</sequence>
<keyword evidence="2" id="KW-1185">Reference proteome</keyword>
<organism evidence="1 2">
    <name type="scientific">Marinigracilibium pacificum</name>
    <dbReference type="NCBI Taxonomy" id="2729599"/>
    <lineage>
        <taxon>Bacteria</taxon>
        <taxon>Pseudomonadati</taxon>
        <taxon>Bacteroidota</taxon>
        <taxon>Cytophagia</taxon>
        <taxon>Cytophagales</taxon>
        <taxon>Flammeovirgaceae</taxon>
        <taxon>Marinigracilibium</taxon>
    </lineage>
</organism>
<name>A0A848IXL3_9BACT</name>
<protein>
    <submittedName>
        <fullName evidence="1">Uncharacterized protein</fullName>
    </submittedName>
</protein>
<proteinExistence type="predicted"/>